<evidence type="ECO:0000256" key="5">
    <source>
        <dbReference type="ARBA" id="ARBA00022892"/>
    </source>
</evidence>
<dbReference type="SUPFAM" id="SSF111126">
    <property type="entry name" value="Ligand-binding domain in the NO signalling and Golgi transport"/>
    <property type="match status" value="1"/>
</dbReference>
<evidence type="ECO:0000256" key="6">
    <source>
        <dbReference type="ARBA" id="ARBA00023034"/>
    </source>
</evidence>
<evidence type="ECO:0000256" key="2">
    <source>
        <dbReference type="ARBA" id="ARBA00006218"/>
    </source>
</evidence>
<protein>
    <recommendedName>
        <fullName evidence="7">Trafficking protein particle complex subunit</fullName>
    </recommendedName>
</protein>
<dbReference type="PANTHER" id="PTHR20902:SF0">
    <property type="entry name" value="TRAFFICKING PROTEIN PARTICLE COMPLEX SUBUNIT 5"/>
    <property type="match status" value="1"/>
</dbReference>
<accession>A0AAF0EQN3</accession>
<dbReference type="Pfam" id="PF04051">
    <property type="entry name" value="TRAPP"/>
    <property type="match status" value="1"/>
</dbReference>
<dbReference type="GO" id="GO:1990070">
    <property type="term" value="C:TRAPPI protein complex"/>
    <property type="evidence" value="ECO:0007669"/>
    <property type="project" value="TreeGrafter"/>
</dbReference>
<dbReference type="CDD" id="cd14943">
    <property type="entry name" value="TRAPPC5_Trs31"/>
    <property type="match status" value="1"/>
</dbReference>
<dbReference type="GO" id="GO:1990071">
    <property type="term" value="C:TRAPPII protein complex"/>
    <property type="evidence" value="ECO:0007669"/>
    <property type="project" value="TreeGrafter"/>
</dbReference>
<dbReference type="PIRSF" id="PIRSF017479">
    <property type="entry name" value="TRAPP_I_complex_Trs31"/>
    <property type="match status" value="1"/>
</dbReference>
<keyword evidence="4 7" id="KW-0256">Endoplasmic reticulum</keyword>
<dbReference type="FunFam" id="3.30.1380.20:FF:000002">
    <property type="entry name" value="Trafficking protein particle complex subunit"/>
    <property type="match status" value="1"/>
</dbReference>
<proteinExistence type="inferred from homology"/>
<feature type="compositionally biased region" description="Polar residues" evidence="8">
    <location>
        <begin position="15"/>
        <end position="26"/>
    </location>
</feature>
<dbReference type="AlphaFoldDB" id="A0AAF0EQN3"/>
<evidence type="ECO:0000313" key="10">
    <source>
        <dbReference type="Proteomes" id="UP001219933"/>
    </source>
</evidence>
<dbReference type="Gene3D" id="3.30.1380.20">
    <property type="entry name" value="Trafficking protein particle complex subunit 3"/>
    <property type="match status" value="1"/>
</dbReference>
<comment type="subcellular location">
    <subcellularLocation>
        <location evidence="1">Endoplasmic reticulum</location>
    </subcellularLocation>
    <subcellularLocation>
        <location evidence="7">Golgi apparatus</location>
        <location evidence="7">cis-Golgi network</location>
    </subcellularLocation>
</comment>
<reference evidence="9" key="1">
    <citation type="submission" date="2023-03" db="EMBL/GenBank/DDBJ databases">
        <title>Mating type loci evolution in Malassezia.</title>
        <authorList>
            <person name="Coelho M.A."/>
        </authorList>
    </citation>
    <scope>NUCLEOTIDE SEQUENCE</scope>
    <source>
        <strain evidence="9">CBS 11721</strain>
    </source>
</reference>
<comment type="similarity">
    <text evidence="2 7">Belongs to the TRAPP small subunits family. BET3 subfamily.</text>
</comment>
<dbReference type="EMBL" id="CP119877">
    <property type="protein sequence ID" value="WFD33320.1"/>
    <property type="molecule type" value="Genomic_DNA"/>
</dbReference>
<dbReference type="GO" id="GO:0005783">
    <property type="term" value="C:endoplasmic reticulum"/>
    <property type="evidence" value="ECO:0007669"/>
    <property type="project" value="UniProtKB-SubCell"/>
</dbReference>
<sequence>MSYASQGAGEVFPLGQTTLRSASTSDAPHARPDIFERPRDKTRNAEVSLSALQYLFSEMVTYSQSRVAGIADLERLLSQMGYRVGQRAVALLIHRLETTANPKNPKRETRLLPVLLWIHSTFWRAVFGTQADSLERSTESGRGDEYMISTNTPLISRGISVPSEMPQLSVEAFSAGIVEAALDSFGFRARVTAHSVPTDKYPSRTTILIKLDKSVMEREASFGGP</sequence>
<dbReference type="InterPro" id="IPR007194">
    <property type="entry name" value="TRAPP_component"/>
</dbReference>
<evidence type="ECO:0000313" key="9">
    <source>
        <dbReference type="EMBL" id="WFD33320.1"/>
    </source>
</evidence>
<evidence type="ECO:0000256" key="3">
    <source>
        <dbReference type="ARBA" id="ARBA00022448"/>
    </source>
</evidence>
<keyword evidence="10" id="KW-1185">Reference proteome</keyword>
<dbReference type="GO" id="GO:1990072">
    <property type="term" value="C:TRAPPIII protein complex"/>
    <property type="evidence" value="ECO:0007669"/>
    <property type="project" value="TreeGrafter"/>
</dbReference>
<dbReference type="PANTHER" id="PTHR20902">
    <property type="entry name" value="41-2 PROTEIN ANTIGEN-RELATED"/>
    <property type="match status" value="1"/>
</dbReference>
<evidence type="ECO:0000256" key="1">
    <source>
        <dbReference type="ARBA" id="ARBA00004240"/>
    </source>
</evidence>
<feature type="compositionally biased region" description="Basic and acidic residues" evidence="8">
    <location>
        <begin position="28"/>
        <end position="39"/>
    </location>
</feature>
<dbReference type="InterPro" id="IPR016696">
    <property type="entry name" value="TRAPP-I_su5"/>
</dbReference>
<organism evidence="9 10">
    <name type="scientific">Malassezia cuniculi</name>
    <dbReference type="NCBI Taxonomy" id="948313"/>
    <lineage>
        <taxon>Eukaryota</taxon>
        <taxon>Fungi</taxon>
        <taxon>Dikarya</taxon>
        <taxon>Basidiomycota</taxon>
        <taxon>Ustilaginomycotina</taxon>
        <taxon>Malasseziomycetes</taxon>
        <taxon>Malasseziales</taxon>
        <taxon>Malasseziaceae</taxon>
        <taxon>Malassezia</taxon>
    </lineage>
</organism>
<evidence type="ECO:0000256" key="8">
    <source>
        <dbReference type="SAM" id="MobiDB-lite"/>
    </source>
</evidence>
<dbReference type="Proteomes" id="UP001219933">
    <property type="component" value="Chromosome 1"/>
</dbReference>
<dbReference type="GO" id="GO:0006888">
    <property type="term" value="P:endoplasmic reticulum to Golgi vesicle-mediated transport"/>
    <property type="evidence" value="ECO:0007669"/>
    <property type="project" value="TreeGrafter"/>
</dbReference>
<evidence type="ECO:0000256" key="7">
    <source>
        <dbReference type="PIRNR" id="PIRNR017479"/>
    </source>
</evidence>
<keyword evidence="3 7" id="KW-0813">Transport</keyword>
<feature type="region of interest" description="Disordered" evidence="8">
    <location>
        <begin position="14"/>
        <end position="39"/>
    </location>
</feature>
<keyword evidence="6 7" id="KW-0333">Golgi apparatus</keyword>
<evidence type="ECO:0000256" key="4">
    <source>
        <dbReference type="ARBA" id="ARBA00022824"/>
    </source>
</evidence>
<keyword evidence="5 7" id="KW-0931">ER-Golgi transport</keyword>
<comment type="subunit">
    <text evidence="7">Part of the multisubunit TRAPP (transport protein particle) complex.</text>
</comment>
<gene>
    <name evidence="9" type="primary">trs31</name>
    <name evidence="9" type="ORF">MCUN1_000133</name>
</gene>
<dbReference type="InterPro" id="IPR024096">
    <property type="entry name" value="NO_sig/Golgi_transp_ligand-bd"/>
</dbReference>
<name>A0AAF0EQN3_9BASI</name>